<sequence length="393" mass="41845">MSWSSFRPYQAVLVDLAVAGSVALTATYWWHQFREGGLIFGLLVGCALMWRRHRPVAAFVAVALLSMAMLPIEVHGSHLHEGMLLVSMAVAMYAVVVYAARLKTGIAAGVAAALLGTVALTARTSLEYSHELPGLADVQTGLLLSVGYGIVIWAVAYLARGRRLSYAQAEERAATAERERQHLARIAVAEERTRIARELHDIVAHSLSVMIVHANGGEYALDRDPERARAALRTIGATGRDALVEIKQLVEMLRSDEPDADRTPAGLEQVGAVVERARGAGLAVDLVVDGAPPAVSGGVALAVYRIVQESLTNTLKHAGPAPTATVRLRYRPEAIEVDVSDTGTGTVPAAPGGHGLVGMRERVSLYGGAFDAGPRLDGGWRVRGRIPLAEVQA</sequence>
<evidence type="ECO:0000313" key="14">
    <source>
        <dbReference type="Proteomes" id="UP000271683"/>
    </source>
</evidence>
<dbReference type="Pfam" id="PF02518">
    <property type="entry name" value="HATPase_c"/>
    <property type="match status" value="1"/>
</dbReference>
<dbReference type="Gene3D" id="3.30.565.10">
    <property type="entry name" value="Histidine kinase-like ATPase, C-terminal domain"/>
    <property type="match status" value="1"/>
</dbReference>
<feature type="domain" description="Signal transduction histidine kinase subgroup 3 dimerisation and phosphoacceptor" evidence="11">
    <location>
        <begin position="191"/>
        <end position="256"/>
    </location>
</feature>
<reference evidence="13 14" key="1">
    <citation type="submission" date="2018-11" db="EMBL/GenBank/DDBJ databases">
        <title>Sequencing the genomes of 1000 actinobacteria strains.</title>
        <authorList>
            <person name="Klenk H.-P."/>
        </authorList>
    </citation>
    <scope>NUCLEOTIDE SEQUENCE [LARGE SCALE GENOMIC DNA]</scope>
    <source>
        <strain evidence="13 14">DSM 43634</strain>
    </source>
</reference>
<feature type="transmembrane region" description="Helical" evidence="9">
    <location>
        <begin position="12"/>
        <end position="30"/>
    </location>
</feature>
<dbReference type="GO" id="GO:0000155">
    <property type="term" value="F:phosphorelay sensor kinase activity"/>
    <property type="evidence" value="ECO:0007669"/>
    <property type="project" value="InterPro"/>
</dbReference>
<evidence type="ECO:0000256" key="1">
    <source>
        <dbReference type="ARBA" id="ARBA00000085"/>
    </source>
</evidence>
<keyword evidence="8" id="KW-0902">Two-component regulatory system</keyword>
<keyword evidence="9" id="KW-0812">Transmembrane</keyword>
<dbReference type="EMBL" id="RJKL01000001">
    <property type="protein sequence ID" value="ROP28840.1"/>
    <property type="molecule type" value="Genomic_DNA"/>
</dbReference>
<evidence type="ECO:0000256" key="8">
    <source>
        <dbReference type="ARBA" id="ARBA00023012"/>
    </source>
</evidence>
<evidence type="ECO:0000256" key="7">
    <source>
        <dbReference type="ARBA" id="ARBA00022840"/>
    </source>
</evidence>
<keyword evidence="9" id="KW-1133">Transmembrane helix</keyword>
<keyword evidence="4" id="KW-0808">Transferase</keyword>
<keyword evidence="3" id="KW-0597">Phosphoprotein</keyword>
<evidence type="ECO:0000259" key="12">
    <source>
        <dbReference type="Pfam" id="PF23539"/>
    </source>
</evidence>
<evidence type="ECO:0000256" key="3">
    <source>
        <dbReference type="ARBA" id="ARBA00022553"/>
    </source>
</evidence>
<evidence type="ECO:0000259" key="11">
    <source>
        <dbReference type="Pfam" id="PF07730"/>
    </source>
</evidence>
<keyword evidence="7" id="KW-0067">ATP-binding</keyword>
<evidence type="ECO:0000256" key="5">
    <source>
        <dbReference type="ARBA" id="ARBA00022741"/>
    </source>
</evidence>
<dbReference type="InterPro" id="IPR055558">
    <property type="entry name" value="DUF7134"/>
</dbReference>
<dbReference type="Pfam" id="PF07730">
    <property type="entry name" value="HisKA_3"/>
    <property type="match status" value="1"/>
</dbReference>
<evidence type="ECO:0000256" key="4">
    <source>
        <dbReference type="ARBA" id="ARBA00022679"/>
    </source>
</evidence>
<protein>
    <recommendedName>
        <fullName evidence="2">histidine kinase</fullName>
        <ecNumber evidence="2">2.7.13.3</ecNumber>
    </recommendedName>
</protein>
<evidence type="ECO:0000259" key="10">
    <source>
        <dbReference type="Pfam" id="PF02518"/>
    </source>
</evidence>
<evidence type="ECO:0000256" key="9">
    <source>
        <dbReference type="SAM" id="Phobius"/>
    </source>
</evidence>
<dbReference type="Gene3D" id="1.20.5.1930">
    <property type="match status" value="1"/>
</dbReference>
<dbReference type="InterPro" id="IPR036890">
    <property type="entry name" value="HATPase_C_sf"/>
</dbReference>
<dbReference type="OrthoDB" id="227596at2"/>
<dbReference type="PANTHER" id="PTHR24421">
    <property type="entry name" value="NITRATE/NITRITE SENSOR PROTEIN NARX-RELATED"/>
    <property type="match status" value="1"/>
</dbReference>
<dbReference type="GO" id="GO:0046983">
    <property type="term" value="F:protein dimerization activity"/>
    <property type="evidence" value="ECO:0007669"/>
    <property type="project" value="InterPro"/>
</dbReference>
<dbReference type="InterPro" id="IPR050482">
    <property type="entry name" value="Sensor_HK_TwoCompSys"/>
</dbReference>
<feature type="transmembrane region" description="Helical" evidence="9">
    <location>
        <begin position="82"/>
        <end position="99"/>
    </location>
</feature>
<evidence type="ECO:0000256" key="2">
    <source>
        <dbReference type="ARBA" id="ARBA00012438"/>
    </source>
</evidence>
<dbReference type="EC" id="2.7.13.3" evidence="2"/>
<dbReference type="CDD" id="cd16917">
    <property type="entry name" value="HATPase_UhpB-NarQ-NarX-like"/>
    <property type="match status" value="1"/>
</dbReference>
<keyword evidence="9" id="KW-0472">Membrane</keyword>
<dbReference type="Pfam" id="PF23539">
    <property type="entry name" value="DUF7134"/>
    <property type="match status" value="1"/>
</dbReference>
<comment type="caution">
    <text evidence="13">The sequence shown here is derived from an EMBL/GenBank/DDBJ whole genome shotgun (WGS) entry which is preliminary data.</text>
</comment>
<proteinExistence type="predicted"/>
<dbReference type="SUPFAM" id="SSF55874">
    <property type="entry name" value="ATPase domain of HSP90 chaperone/DNA topoisomerase II/histidine kinase"/>
    <property type="match status" value="1"/>
</dbReference>
<dbReference type="RefSeq" id="WP_123678146.1">
    <property type="nucleotide sequence ID" value="NZ_RJKL01000001.1"/>
</dbReference>
<dbReference type="PANTHER" id="PTHR24421:SF10">
    <property type="entry name" value="NITRATE_NITRITE SENSOR PROTEIN NARQ"/>
    <property type="match status" value="1"/>
</dbReference>
<comment type="catalytic activity">
    <reaction evidence="1">
        <text>ATP + protein L-histidine = ADP + protein N-phospho-L-histidine.</text>
        <dbReference type="EC" id="2.7.13.3"/>
    </reaction>
</comment>
<feature type="domain" description="Histidine kinase/HSP90-like ATPase" evidence="10">
    <location>
        <begin position="300"/>
        <end position="389"/>
    </location>
</feature>
<dbReference type="Proteomes" id="UP000271683">
    <property type="component" value="Unassembled WGS sequence"/>
</dbReference>
<feature type="transmembrane region" description="Helical" evidence="9">
    <location>
        <begin position="106"/>
        <end position="126"/>
    </location>
</feature>
<dbReference type="AlphaFoldDB" id="A0A3N1GF46"/>
<keyword evidence="5" id="KW-0547">Nucleotide-binding</keyword>
<dbReference type="GO" id="GO:0016020">
    <property type="term" value="C:membrane"/>
    <property type="evidence" value="ECO:0007669"/>
    <property type="project" value="InterPro"/>
</dbReference>
<evidence type="ECO:0000313" key="13">
    <source>
        <dbReference type="EMBL" id="ROP28840.1"/>
    </source>
</evidence>
<feature type="transmembrane region" description="Helical" evidence="9">
    <location>
        <begin position="138"/>
        <end position="159"/>
    </location>
</feature>
<feature type="transmembrane region" description="Helical" evidence="9">
    <location>
        <begin position="56"/>
        <end position="76"/>
    </location>
</feature>
<dbReference type="InterPro" id="IPR003594">
    <property type="entry name" value="HATPase_dom"/>
</dbReference>
<name>A0A3N1GF46_9ACTN</name>
<evidence type="ECO:0000256" key="6">
    <source>
        <dbReference type="ARBA" id="ARBA00022777"/>
    </source>
</evidence>
<dbReference type="GO" id="GO:0005524">
    <property type="term" value="F:ATP binding"/>
    <property type="evidence" value="ECO:0007669"/>
    <property type="project" value="UniProtKB-KW"/>
</dbReference>
<dbReference type="InterPro" id="IPR011712">
    <property type="entry name" value="Sig_transdc_His_kin_sub3_dim/P"/>
</dbReference>
<feature type="domain" description="DUF7134" evidence="12">
    <location>
        <begin position="10"/>
        <end position="163"/>
    </location>
</feature>
<feature type="transmembrane region" description="Helical" evidence="9">
    <location>
        <begin position="36"/>
        <end position="51"/>
    </location>
</feature>
<keyword evidence="6 13" id="KW-0418">Kinase</keyword>
<organism evidence="13 14">
    <name type="scientific">Couchioplanes caeruleus</name>
    <dbReference type="NCBI Taxonomy" id="56438"/>
    <lineage>
        <taxon>Bacteria</taxon>
        <taxon>Bacillati</taxon>
        <taxon>Actinomycetota</taxon>
        <taxon>Actinomycetes</taxon>
        <taxon>Micromonosporales</taxon>
        <taxon>Micromonosporaceae</taxon>
        <taxon>Couchioplanes</taxon>
    </lineage>
</organism>
<gene>
    <name evidence="13" type="ORF">EDD30_1617</name>
</gene>
<accession>A0A3N1GF46</accession>